<evidence type="ECO:0008006" key="3">
    <source>
        <dbReference type="Google" id="ProtNLM"/>
    </source>
</evidence>
<organism evidence="1 2">
    <name type="scientific">Limosilactobacillus panis</name>
    <dbReference type="NCBI Taxonomy" id="47493"/>
    <lineage>
        <taxon>Bacteria</taxon>
        <taxon>Bacillati</taxon>
        <taxon>Bacillota</taxon>
        <taxon>Bacilli</taxon>
        <taxon>Lactobacillales</taxon>
        <taxon>Lactobacillaceae</taxon>
        <taxon>Limosilactobacillus</taxon>
    </lineage>
</organism>
<accession>A0ABT7VLM1</accession>
<proteinExistence type="predicted"/>
<evidence type="ECO:0000313" key="1">
    <source>
        <dbReference type="EMBL" id="MDM8333633.1"/>
    </source>
</evidence>
<dbReference type="RefSeq" id="WP_289559594.1">
    <property type="nucleotide sequence ID" value="NZ_JAUDEO010000013.1"/>
</dbReference>
<reference evidence="1" key="1">
    <citation type="submission" date="2023-06" db="EMBL/GenBank/DDBJ databases">
        <title>Identification and characterization of horizontal gene transfer across gut microbiota members of farm animals based on homology search.</title>
        <authorList>
            <person name="Schwarzerova J."/>
            <person name="Nykrynova M."/>
            <person name="Jureckova K."/>
            <person name="Cejkova D."/>
            <person name="Rychlik I."/>
        </authorList>
    </citation>
    <scope>NUCLEOTIDE SEQUENCE</scope>
    <source>
        <strain evidence="1">105_WCHN</strain>
    </source>
</reference>
<dbReference type="Proteomes" id="UP001529423">
    <property type="component" value="Unassembled WGS sequence"/>
</dbReference>
<dbReference type="EMBL" id="JAUDEO010000013">
    <property type="protein sequence ID" value="MDM8333633.1"/>
    <property type="molecule type" value="Genomic_DNA"/>
</dbReference>
<sequence>MSVLFVEPSTSLIQALGYLAEQSHNPDQCPDRNLMVDSNYPDISSFFAETERRIAKANRLRNHLYSVRLSFSRDEFDPTQATDQDLAFDLSKEFVESWLKEKNVNRPYVIALQADGKSGLLHTHIYICNPGADGKGIPKGVSALKMQDLNDRVTREFMLKHDRSTAIQDRLMVNKKQHDHNSMGASIGDRHYGKSKANAKAVDNKEYMKKAMMSALKQATSRQEFLQLILQQNIYLNRDANKSSDDLWLRHDGGFRKSLSFEYRGTPGRTATLLGLNLEQIDQRLKWNAKLKQNQNQKQLSVPIQHTHQHKRPKVKFHSLKLVKPKAKTAEKTVTKTVLPKPHLNLQELLNEKYRELIKINEQLSDPKLPKSKREYLEKIKPGVVQAVSELESAFFVGETKKEVWRRKKKEMELEKESAPES</sequence>
<comment type="caution">
    <text evidence="1">The sequence shown here is derived from an EMBL/GenBank/DDBJ whole genome shotgun (WGS) entry which is preliminary data.</text>
</comment>
<keyword evidence="2" id="KW-1185">Reference proteome</keyword>
<reference evidence="1" key="2">
    <citation type="submission" date="2023-06" db="EMBL/GenBank/DDBJ databases">
        <authorList>
            <person name="Zeman M."/>
            <person name="Kubasova T."/>
            <person name="Jahodarova E."/>
            <person name="Nykrynova M."/>
            <person name="Rychlik I."/>
        </authorList>
    </citation>
    <scope>NUCLEOTIDE SEQUENCE</scope>
    <source>
        <strain evidence="1">105_WCHN</strain>
    </source>
</reference>
<evidence type="ECO:0000313" key="2">
    <source>
        <dbReference type="Proteomes" id="UP001529423"/>
    </source>
</evidence>
<name>A0ABT7VLM1_9LACO</name>
<protein>
    <recommendedName>
        <fullName evidence="3">Relaxase</fullName>
    </recommendedName>
</protein>
<gene>
    <name evidence="1" type="ORF">QUW46_03445</name>
</gene>